<dbReference type="EMBL" id="KE125360">
    <property type="protein sequence ID" value="EPB68943.1"/>
    <property type="molecule type" value="Genomic_DNA"/>
</dbReference>
<feature type="domain" description="Ionotropic glutamate receptor C-terminal" evidence="17">
    <location>
        <begin position="36"/>
        <end position="373"/>
    </location>
</feature>
<evidence type="ECO:0000313" key="19">
    <source>
        <dbReference type="EMBL" id="EPB68943.1"/>
    </source>
</evidence>
<evidence type="ECO:0008006" key="21">
    <source>
        <dbReference type="Google" id="ProtNLM"/>
    </source>
</evidence>
<dbReference type="AlphaFoldDB" id="A0A0D6LCG6"/>
<feature type="transmembrane region" description="Helical" evidence="16">
    <location>
        <begin position="102"/>
        <end position="121"/>
    </location>
</feature>
<keyword evidence="14" id="KW-0407">Ion channel</keyword>
<keyword evidence="11" id="KW-0325">Glycoprotein</keyword>
<evidence type="ECO:0000256" key="16">
    <source>
        <dbReference type="SAM" id="Phobius"/>
    </source>
</evidence>
<keyword evidence="6 16" id="KW-1133">Transmembrane helix</keyword>
<evidence type="ECO:0000256" key="9">
    <source>
        <dbReference type="ARBA" id="ARBA00023136"/>
    </source>
</evidence>
<gene>
    <name evidence="19" type="ORF">ANCCEY_11977</name>
</gene>
<dbReference type="Gene3D" id="1.10.287.70">
    <property type="match status" value="1"/>
</dbReference>
<dbReference type="Proteomes" id="UP000054495">
    <property type="component" value="Unassembled WGS sequence"/>
</dbReference>
<dbReference type="SMART" id="SM00079">
    <property type="entry name" value="PBPe"/>
    <property type="match status" value="1"/>
</dbReference>
<dbReference type="FunFam" id="3.40.190.10:FF:000060">
    <property type="entry name" value="Glutamate receptor ionotropic, kainate 1"/>
    <property type="match status" value="1"/>
</dbReference>
<evidence type="ECO:0000259" key="17">
    <source>
        <dbReference type="SMART" id="SM00079"/>
    </source>
</evidence>
<feature type="transmembrane region" description="Helical" evidence="16">
    <location>
        <begin position="177"/>
        <end position="198"/>
    </location>
</feature>
<dbReference type="SMART" id="SM00918">
    <property type="entry name" value="Lig_chan-Glu_bd"/>
    <property type="match status" value="1"/>
</dbReference>
<dbReference type="InterPro" id="IPR001320">
    <property type="entry name" value="Iontro_rcpt_C"/>
</dbReference>
<evidence type="ECO:0000259" key="18">
    <source>
        <dbReference type="SMART" id="SM00918"/>
    </source>
</evidence>
<evidence type="ECO:0000256" key="7">
    <source>
        <dbReference type="ARBA" id="ARBA00023018"/>
    </source>
</evidence>
<keyword evidence="3" id="KW-1003">Cell membrane</keyword>
<dbReference type="InterPro" id="IPR015683">
    <property type="entry name" value="Ionotropic_Glu_rcpt"/>
</dbReference>
<feature type="transmembrane region" description="Helical" evidence="16">
    <location>
        <begin position="392"/>
        <end position="412"/>
    </location>
</feature>
<evidence type="ECO:0000256" key="4">
    <source>
        <dbReference type="ARBA" id="ARBA00022692"/>
    </source>
</evidence>
<comment type="similarity">
    <text evidence="1">Belongs to the glutamate-gated ion channel (TC 1.A.10.1) family.</text>
</comment>
<keyword evidence="10" id="KW-0675">Receptor</keyword>
<accession>A0A0D6LCG6</accession>
<dbReference type="InterPro" id="IPR019594">
    <property type="entry name" value="Glu/Gly-bd"/>
</dbReference>
<organism evidence="19 20">
    <name type="scientific">Ancylostoma ceylanicum</name>
    <dbReference type="NCBI Taxonomy" id="53326"/>
    <lineage>
        <taxon>Eukaryota</taxon>
        <taxon>Metazoa</taxon>
        <taxon>Ecdysozoa</taxon>
        <taxon>Nematoda</taxon>
        <taxon>Chromadorea</taxon>
        <taxon>Rhabditida</taxon>
        <taxon>Rhabditina</taxon>
        <taxon>Rhabditomorpha</taxon>
        <taxon>Strongyloidea</taxon>
        <taxon>Ancylostomatidae</taxon>
        <taxon>Ancylostomatinae</taxon>
        <taxon>Ancylostoma</taxon>
    </lineage>
</organism>
<evidence type="ECO:0000256" key="3">
    <source>
        <dbReference type="ARBA" id="ARBA00022475"/>
    </source>
</evidence>
<keyword evidence="12" id="KW-0628">Postsynaptic cell membrane</keyword>
<dbReference type="FunFam" id="1.10.287.70:FF:000010">
    <property type="entry name" value="Putative glutamate receptor ionotropic kainate 1"/>
    <property type="match status" value="1"/>
</dbReference>
<dbReference type="SUPFAM" id="SSF53850">
    <property type="entry name" value="Periplasmic binding protein-like II"/>
    <property type="match status" value="1"/>
</dbReference>
<keyword evidence="7" id="KW-0770">Synapse</keyword>
<evidence type="ECO:0000256" key="10">
    <source>
        <dbReference type="ARBA" id="ARBA00023170"/>
    </source>
</evidence>
<dbReference type="Pfam" id="PF10613">
    <property type="entry name" value="Lig_chan-Glu_bd"/>
    <property type="match status" value="1"/>
</dbReference>
<dbReference type="SUPFAM" id="SSF81324">
    <property type="entry name" value="Voltage-gated potassium channels"/>
    <property type="match status" value="1"/>
</dbReference>
<evidence type="ECO:0000256" key="8">
    <source>
        <dbReference type="ARBA" id="ARBA00023065"/>
    </source>
</evidence>
<proteinExistence type="inferred from homology"/>
<name>A0A0D6LCG6_9BILA</name>
<keyword evidence="20" id="KW-1185">Reference proteome</keyword>
<dbReference type="PANTHER" id="PTHR18966">
    <property type="entry name" value="IONOTROPIC GLUTAMATE RECEPTOR"/>
    <property type="match status" value="1"/>
</dbReference>
<keyword evidence="8" id="KW-0406">Ion transport</keyword>
<dbReference type="GO" id="GO:0015276">
    <property type="term" value="F:ligand-gated monoatomic ion channel activity"/>
    <property type="evidence" value="ECO:0007669"/>
    <property type="project" value="InterPro"/>
</dbReference>
<dbReference type="GO" id="GO:0045211">
    <property type="term" value="C:postsynaptic membrane"/>
    <property type="evidence" value="ECO:0007669"/>
    <property type="project" value="UniProtKB-SubCell"/>
</dbReference>
<dbReference type="Pfam" id="PF00060">
    <property type="entry name" value="Lig_chan"/>
    <property type="match status" value="1"/>
</dbReference>
<evidence type="ECO:0000256" key="1">
    <source>
        <dbReference type="ARBA" id="ARBA00008685"/>
    </source>
</evidence>
<sequence length="487" mass="55788">MGGDLRGCGYMITMPYATKEKSSLPLNQRESLENKTLKVSVYLKIARLTKFNYTIHEVKDKAYGIREENGKWNGMVGELINGKPQTAEADWFMFLWPLSWEVWLFSFASYMVTSIALWLIAKISPFEKVVHNNETGNWDKVDNQFSFRNAFWFTVCSLMQQGSELSPRAPSTRVATAVWWFFAMILISSYTANLAAFLTTQRMLTPIENADDLSSQTKIKYGTLGRGSTMSFFNESKIETYERMWKLMSSNPSLFVDSSKEGIARVKCYKKTNLEQIDAVSFIFIISREFMTQQEAPVAARSSMLRISCESISYIHHSEEMLTLVRFHLVRTSEDRVGGQTSGSPYREEISRAILRLQEKTVLTELKEKWWKDKSVVCEPVVKKGTDDGGSIGGIFVILVIGLGVTVIFVGLEMLSRPDVDAEGKPPRGTWYQLKHALCFIRSSNHRLKRKIDNLIVYEDGRPTYQLQGLRLHEDMRLANAKFFRRT</sequence>
<keyword evidence="5" id="KW-0732">Signal</keyword>
<protein>
    <recommendedName>
        <fullName evidence="21">Ionotropic glutamate receptor C-terminal domain-containing protein</fullName>
    </recommendedName>
</protein>
<keyword evidence="13" id="KW-1071">Ligand-gated ion channel</keyword>
<evidence type="ECO:0000256" key="15">
    <source>
        <dbReference type="ARBA" id="ARBA00034104"/>
    </source>
</evidence>
<evidence type="ECO:0000313" key="20">
    <source>
        <dbReference type="Proteomes" id="UP000054495"/>
    </source>
</evidence>
<keyword evidence="2" id="KW-0813">Transport</keyword>
<keyword evidence="4 16" id="KW-0812">Transmembrane</keyword>
<dbReference type="Gene3D" id="3.40.190.10">
    <property type="entry name" value="Periplasmic binding protein-like II"/>
    <property type="match status" value="2"/>
</dbReference>
<evidence type="ECO:0000256" key="14">
    <source>
        <dbReference type="ARBA" id="ARBA00023303"/>
    </source>
</evidence>
<evidence type="ECO:0000256" key="12">
    <source>
        <dbReference type="ARBA" id="ARBA00023257"/>
    </source>
</evidence>
<evidence type="ECO:0000256" key="13">
    <source>
        <dbReference type="ARBA" id="ARBA00023286"/>
    </source>
</evidence>
<evidence type="ECO:0000256" key="5">
    <source>
        <dbReference type="ARBA" id="ARBA00022729"/>
    </source>
</evidence>
<evidence type="ECO:0000256" key="6">
    <source>
        <dbReference type="ARBA" id="ARBA00022989"/>
    </source>
</evidence>
<feature type="domain" description="Ionotropic glutamate receptor L-glutamate and glycine-binding" evidence="18">
    <location>
        <begin position="15"/>
        <end position="81"/>
    </location>
</feature>
<reference evidence="19 20" key="1">
    <citation type="submission" date="2013-05" db="EMBL/GenBank/DDBJ databases">
        <title>Draft genome of the parasitic nematode Anyclostoma ceylanicum.</title>
        <authorList>
            <person name="Mitreva M."/>
        </authorList>
    </citation>
    <scope>NUCLEOTIDE SEQUENCE [LARGE SCALE GENOMIC DNA]</scope>
</reference>
<evidence type="ECO:0000256" key="11">
    <source>
        <dbReference type="ARBA" id="ARBA00023180"/>
    </source>
</evidence>
<keyword evidence="9 16" id="KW-0472">Membrane</keyword>
<comment type="subcellular location">
    <subcellularLocation>
        <location evidence="15">Postsynaptic cell membrane</location>
        <topology evidence="15">Multi-pass membrane protein</topology>
    </subcellularLocation>
</comment>
<evidence type="ECO:0000256" key="2">
    <source>
        <dbReference type="ARBA" id="ARBA00022448"/>
    </source>
</evidence>